<organism evidence="2 3">
    <name type="scientific">Sinorhizobium kummerowiae</name>
    <dbReference type="NCBI Taxonomy" id="158892"/>
    <lineage>
        <taxon>Bacteria</taxon>
        <taxon>Pseudomonadati</taxon>
        <taxon>Pseudomonadota</taxon>
        <taxon>Alphaproteobacteria</taxon>
        <taxon>Hyphomicrobiales</taxon>
        <taxon>Rhizobiaceae</taxon>
        <taxon>Sinorhizobium/Ensifer group</taxon>
        <taxon>Sinorhizobium</taxon>
    </lineage>
</organism>
<dbReference type="CDD" id="cd07302">
    <property type="entry name" value="CHD"/>
    <property type="match status" value="1"/>
</dbReference>
<dbReference type="SUPFAM" id="SSF55073">
    <property type="entry name" value="Nucleotide cyclase"/>
    <property type="match status" value="1"/>
</dbReference>
<dbReference type="Gene3D" id="3.30.70.1230">
    <property type="entry name" value="Nucleotide cyclase"/>
    <property type="match status" value="1"/>
</dbReference>
<feature type="domain" description="Guanylate cyclase" evidence="1">
    <location>
        <begin position="213"/>
        <end position="338"/>
    </location>
</feature>
<reference evidence="2 3" key="1">
    <citation type="submission" date="2023-03" db="EMBL/GenBank/DDBJ databases">
        <authorList>
            <person name="Menendez E."/>
            <person name="Kaur S."/>
            <person name="Flores-Felix J.D."/>
            <person name="diCenzo G.C."/>
            <person name="Peix A."/>
            <person name="Velazquez E."/>
        </authorList>
    </citation>
    <scope>NUCLEOTIDE SEQUENCE [LARGE SCALE GENOMIC DNA]</scope>
    <source>
        <strain evidence="2 3">CCBAU 71714</strain>
    </source>
</reference>
<evidence type="ECO:0000313" key="2">
    <source>
        <dbReference type="EMBL" id="WHS94171.1"/>
    </source>
</evidence>
<gene>
    <name evidence="2" type="ORF">PZL22_001867</name>
</gene>
<protein>
    <submittedName>
        <fullName evidence="2">Adenylate/guanylate cyclase domain-containing protein</fullName>
    </submittedName>
</protein>
<dbReference type="Proteomes" id="UP001233264">
    <property type="component" value="Chromosome"/>
</dbReference>
<dbReference type="EMBL" id="CP120365">
    <property type="protein sequence ID" value="WHS94171.1"/>
    <property type="molecule type" value="Genomic_DNA"/>
</dbReference>
<dbReference type="PANTHER" id="PTHR43081">
    <property type="entry name" value="ADENYLATE CYCLASE, TERMINAL-DIFFERENTIATION SPECIFIC-RELATED"/>
    <property type="match status" value="1"/>
</dbReference>
<dbReference type="PROSITE" id="PS50125">
    <property type="entry name" value="GUANYLATE_CYCLASE_2"/>
    <property type="match status" value="1"/>
</dbReference>
<dbReference type="PANTHER" id="PTHR43081:SF11">
    <property type="entry name" value="BLR2264 PROTEIN"/>
    <property type="match status" value="1"/>
</dbReference>
<dbReference type="InterPro" id="IPR050697">
    <property type="entry name" value="Adenylyl/Guanylyl_Cyclase_3/4"/>
</dbReference>
<dbReference type="Pfam" id="PF00211">
    <property type="entry name" value="Guanylate_cyc"/>
    <property type="match status" value="1"/>
</dbReference>
<dbReference type="InterPro" id="IPR001054">
    <property type="entry name" value="A/G_cyclase"/>
</dbReference>
<sequence length="393" mass="44370">MSPKYDDVRNSLLGWLSTGLREEPSTAAIFHQLCHRLVDYGFCLSRSTLHLRVHHPQWLGTRIIWVRDQPHADEQTVAYDVEATDVFQRSPFHRVIHTGKQVRQRILIFGPHIFQIYEELREQGHTDYSAWPLDHSQGRRHLITFATDRSEGFYDDEIALISDILPLFSLVTEIRLKNQLARTLLQTYVGPHASEQILDGATTRGSGVTVSAAVMMCDLRNFTQMAARRPRDEVIAILNDYFDLIAEPIERHGGEILKFIGDGLLSVFPLDRPDACDRLMAAVTEAYDALARRSPLDHQIRFGTGVHVGEVMYGNVGSTRRLDFTVIGPAVNLASRLEGMTKTLQRPVLISGDFVKAANCASRTEYLGNHGIPGFDDLMEVYALRIDAELHAR</sequence>
<dbReference type="SMART" id="SM00044">
    <property type="entry name" value="CYCc"/>
    <property type="match status" value="1"/>
</dbReference>
<keyword evidence="3" id="KW-1185">Reference proteome</keyword>
<accession>A0ABY8T8D7</accession>
<dbReference type="InterPro" id="IPR029787">
    <property type="entry name" value="Nucleotide_cyclase"/>
</dbReference>
<proteinExistence type="predicted"/>
<evidence type="ECO:0000259" key="1">
    <source>
        <dbReference type="PROSITE" id="PS50125"/>
    </source>
</evidence>
<evidence type="ECO:0000313" key="3">
    <source>
        <dbReference type="Proteomes" id="UP001233264"/>
    </source>
</evidence>
<dbReference type="RefSeq" id="WP_003531023.1">
    <property type="nucleotide sequence ID" value="NZ_CP120365.1"/>
</dbReference>
<name>A0ABY8T8D7_9HYPH</name>